<dbReference type="EMBL" id="MWDB01000011">
    <property type="protein sequence ID" value="OQB41765.1"/>
    <property type="molecule type" value="Genomic_DNA"/>
</dbReference>
<accession>A0A1V5ZNF2</accession>
<organism evidence="1">
    <name type="scientific">candidate division CPR1 bacterium ADurb.Bin160</name>
    <dbReference type="NCBI Taxonomy" id="1852826"/>
    <lineage>
        <taxon>Bacteria</taxon>
        <taxon>candidate division CPR1</taxon>
    </lineage>
</organism>
<dbReference type="AlphaFoldDB" id="A0A1V5ZNF2"/>
<proteinExistence type="predicted"/>
<name>A0A1V5ZNF2_9BACT</name>
<protein>
    <submittedName>
        <fullName evidence="1">Uncharacterized protein</fullName>
    </submittedName>
</protein>
<dbReference type="Proteomes" id="UP000485621">
    <property type="component" value="Unassembled WGS sequence"/>
</dbReference>
<comment type="caution">
    <text evidence="1">The sequence shown here is derived from an EMBL/GenBank/DDBJ whole genome shotgun (WGS) entry which is preliminary data.</text>
</comment>
<evidence type="ECO:0000313" key="1">
    <source>
        <dbReference type="EMBL" id="OQB41765.1"/>
    </source>
</evidence>
<reference evidence="1" key="1">
    <citation type="submission" date="2017-02" db="EMBL/GenBank/DDBJ databases">
        <title>Delving into the versatile metabolic prowess of the omnipresent phylum Bacteroidetes.</title>
        <authorList>
            <person name="Nobu M.K."/>
            <person name="Mei R."/>
            <person name="Narihiro T."/>
            <person name="Kuroda K."/>
            <person name="Liu W.-T."/>
        </authorList>
    </citation>
    <scope>NUCLEOTIDE SEQUENCE</scope>
    <source>
        <strain evidence="1">ADurb.Bin160</strain>
    </source>
</reference>
<sequence length="39" mass="4677">MNKSSSKKKKLNEQNITIDVDYVEDHMDFLEILEFVEFV</sequence>
<gene>
    <name evidence="1" type="ORF">BWY04_00657</name>
</gene>